<protein>
    <submittedName>
        <fullName evidence="3">MCE family protein</fullName>
    </submittedName>
</protein>
<gene>
    <name evidence="3" type="ORF">DX116_01920</name>
</gene>
<evidence type="ECO:0000259" key="1">
    <source>
        <dbReference type="Pfam" id="PF02470"/>
    </source>
</evidence>
<keyword evidence="4" id="KW-1185">Reference proteome</keyword>
<feature type="domain" description="Mce/MlaD" evidence="1">
    <location>
        <begin position="34"/>
        <end position="108"/>
    </location>
</feature>
<name>A0A371PAE7_9ACTN</name>
<dbReference type="Proteomes" id="UP000265581">
    <property type="component" value="Unassembled WGS sequence"/>
</dbReference>
<dbReference type="GO" id="GO:0005576">
    <property type="term" value="C:extracellular region"/>
    <property type="evidence" value="ECO:0007669"/>
    <property type="project" value="TreeGrafter"/>
</dbReference>
<dbReference type="PANTHER" id="PTHR33371">
    <property type="entry name" value="INTERMEMBRANE PHOSPHOLIPID TRANSPORT SYSTEM BINDING PROTEIN MLAD-RELATED"/>
    <property type="match status" value="1"/>
</dbReference>
<dbReference type="InterPro" id="IPR003399">
    <property type="entry name" value="Mce/MlaD"/>
</dbReference>
<dbReference type="AlphaFoldDB" id="A0A371PAE7"/>
<comment type="caution">
    <text evidence="3">The sequence shown here is derived from an EMBL/GenBank/DDBJ whole genome shotgun (WGS) entry which is preliminary data.</text>
</comment>
<dbReference type="OrthoDB" id="4516955at2"/>
<dbReference type="InterPro" id="IPR005693">
    <property type="entry name" value="Mce"/>
</dbReference>
<feature type="domain" description="Mammalian cell entry C-terminal" evidence="2">
    <location>
        <begin position="115"/>
        <end position="305"/>
    </location>
</feature>
<organism evidence="3 4">
    <name type="scientific">Aeromicrobium endophyticum</name>
    <dbReference type="NCBI Taxonomy" id="2292704"/>
    <lineage>
        <taxon>Bacteria</taxon>
        <taxon>Bacillati</taxon>
        <taxon>Actinomycetota</taxon>
        <taxon>Actinomycetes</taxon>
        <taxon>Propionibacteriales</taxon>
        <taxon>Nocardioidaceae</taxon>
        <taxon>Aeromicrobium</taxon>
    </lineage>
</organism>
<accession>A0A371PAE7</accession>
<sequence length="402" mass="41551">MAQRFAGFSKVLAGVVVLLLIAATLLFLNNGDDKRYLTVDFDQTNSVYKGSQVKILGVEVGTVESLTPRGKVVRVKIGYDGKQKLPADVKAVVVSPSIVGDRFIQLAPAYDGGAVLKDNAYLPVDRTAVPVELDAVYQSLDDLSVALGPKGDDAQGPLSKLVDGASEQLGGQGAQVNETLKNFGKLSSTLSDNKDELFGSLREVNQFVSLLKTNDSSVRAFNDSTAQVSEVLAGERDDLAATLAALSKALVDVNGLVKENRSALRGNVDNIASLANVLAKRKSELEKITVSAPTALSNVALAYNGTSGTLDTRADIPEFLAGSLGDPAGLLCNLLGQTPVEGGCKDLTNLLGGLTGGLTDGLTGGLTGGGDAARPRAAAASGLPAPTIEKVNSSVAEMLAVQ</sequence>
<evidence type="ECO:0000313" key="3">
    <source>
        <dbReference type="EMBL" id="REK72420.1"/>
    </source>
</evidence>
<reference evidence="3 4" key="1">
    <citation type="submission" date="2018-08" db="EMBL/GenBank/DDBJ databases">
        <title>Aeromicrobium sp. M2KJ-4, whole genome shotgun sequence.</title>
        <authorList>
            <person name="Tuo L."/>
        </authorList>
    </citation>
    <scope>NUCLEOTIDE SEQUENCE [LARGE SCALE GENOMIC DNA]</scope>
    <source>
        <strain evidence="3 4">M2KJ-4</strain>
    </source>
</reference>
<dbReference type="EMBL" id="QUBR01000001">
    <property type="protein sequence ID" value="REK72420.1"/>
    <property type="molecule type" value="Genomic_DNA"/>
</dbReference>
<dbReference type="RefSeq" id="WP_119702535.1">
    <property type="nucleotide sequence ID" value="NZ_JBHSOI010000001.1"/>
</dbReference>
<dbReference type="PANTHER" id="PTHR33371:SF4">
    <property type="entry name" value="INTERMEMBRANE PHOSPHOLIPID TRANSPORT SYSTEM BINDING PROTEIN MLAD"/>
    <property type="match status" value="1"/>
</dbReference>
<dbReference type="InterPro" id="IPR052336">
    <property type="entry name" value="MlaD_Phospholipid_Transporter"/>
</dbReference>
<evidence type="ECO:0000259" key="2">
    <source>
        <dbReference type="Pfam" id="PF11887"/>
    </source>
</evidence>
<dbReference type="Pfam" id="PF02470">
    <property type="entry name" value="MlaD"/>
    <property type="match status" value="1"/>
</dbReference>
<proteinExistence type="predicted"/>
<evidence type="ECO:0000313" key="4">
    <source>
        <dbReference type="Proteomes" id="UP000265581"/>
    </source>
</evidence>
<dbReference type="InterPro" id="IPR024516">
    <property type="entry name" value="Mce_C"/>
</dbReference>
<dbReference type="Pfam" id="PF11887">
    <property type="entry name" value="Mce4_CUP1"/>
    <property type="match status" value="1"/>
</dbReference>
<dbReference type="NCBIfam" id="TIGR00996">
    <property type="entry name" value="Mtu_fam_mce"/>
    <property type="match status" value="1"/>
</dbReference>